<comment type="similarity">
    <text evidence="1">Belongs to the short-chain dehydrogenases/reductases (SDR) family.</text>
</comment>
<dbReference type="GO" id="GO:0016614">
    <property type="term" value="F:oxidoreductase activity, acting on CH-OH group of donors"/>
    <property type="evidence" value="ECO:0007669"/>
    <property type="project" value="UniProtKB-ARBA"/>
</dbReference>
<keyword evidence="2" id="KW-0560">Oxidoreductase</keyword>
<dbReference type="InterPro" id="IPR002347">
    <property type="entry name" value="SDR_fam"/>
</dbReference>
<protein>
    <submittedName>
        <fullName evidence="4">Oxidoreductase</fullName>
    </submittedName>
</protein>
<dbReference type="InterPro" id="IPR036291">
    <property type="entry name" value="NAD(P)-bd_dom_sf"/>
</dbReference>
<dbReference type="RefSeq" id="WP_018020751.1">
    <property type="nucleotide sequence ID" value="NZ_AQUX01000001.1"/>
</dbReference>
<sequence length="297" mass="31340">MINKPAASDPRTVFDKVDPPKQTQPEPGLGIEMEPLADIGIDTYQGTGRLKGRKALVTGGDSGIGAATAIAYAKEGADVAIAYLPSEQADADRVIKAIEDAGQKAFAYPGDIADKSYARKLIDETVKALGGLDTLVNNASRQIWAEGLENIADEQFERTMQVNLMGTFYVTKAALEHLKPGASIIFTTSIQAYQPSETLLDYAMTKAALNNLSKGLATELTPKGIRVNAVAPGPIWTPLQPSHGQPQEKIEGFGQHAPLGRAGHPVELAGAYVYLASDESSYTSGETLGVTGGSVTP</sequence>
<dbReference type="Gene3D" id="3.40.50.720">
    <property type="entry name" value="NAD(P)-binding Rossmann-like Domain"/>
    <property type="match status" value="1"/>
</dbReference>
<dbReference type="Proteomes" id="UP000029914">
    <property type="component" value="Chromosome"/>
</dbReference>
<dbReference type="PANTHER" id="PTHR48107">
    <property type="entry name" value="NADPH-DEPENDENT ALDEHYDE REDUCTASE-LIKE PROTEIN, CHLOROPLASTIC-RELATED"/>
    <property type="match status" value="1"/>
</dbReference>
<gene>
    <name evidence="4" type="ORF">CDOO_10020</name>
</gene>
<dbReference type="PROSITE" id="PS00061">
    <property type="entry name" value="ADH_SHORT"/>
    <property type="match status" value="1"/>
</dbReference>
<dbReference type="HOGENOM" id="CLU_010194_4_0_11"/>
<dbReference type="PANTHER" id="PTHR48107:SF16">
    <property type="entry name" value="NADPH-DEPENDENT ALDEHYDE REDUCTASE 1, CHLOROPLASTIC"/>
    <property type="match status" value="1"/>
</dbReference>
<organism evidence="4 5">
    <name type="scientific">Corynebacterium doosanense CAU 212 = DSM 45436</name>
    <dbReference type="NCBI Taxonomy" id="558173"/>
    <lineage>
        <taxon>Bacteria</taxon>
        <taxon>Bacillati</taxon>
        <taxon>Actinomycetota</taxon>
        <taxon>Actinomycetes</taxon>
        <taxon>Mycobacteriales</taxon>
        <taxon>Corynebacteriaceae</taxon>
        <taxon>Corynebacterium</taxon>
    </lineage>
</organism>
<dbReference type="eggNOG" id="COG1028">
    <property type="taxonomic scope" value="Bacteria"/>
</dbReference>
<dbReference type="EMBL" id="CP006764">
    <property type="protein sequence ID" value="AIT61563.1"/>
    <property type="molecule type" value="Genomic_DNA"/>
</dbReference>
<reference evidence="4 5" key="1">
    <citation type="submission" date="2013-09" db="EMBL/GenBank/DDBJ databases">
        <title>Complete genome sequence of Corynebacterium doosanense CAU 212(T) (=DSM 45436(T)), isolated from activated sludge.</title>
        <authorList>
            <person name="Schaffert L."/>
            <person name="Albersmeier A."/>
            <person name="Kalinowski J."/>
            <person name="Ruckert C."/>
        </authorList>
    </citation>
    <scope>NUCLEOTIDE SEQUENCE [LARGE SCALE GENOMIC DNA]</scope>
    <source>
        <strain evidence="4 5">CAU 212</strain>
    </source>
</reference>
<evidence type="ECO:0000256" key="2">
    <source>
        <dbReference type="ARBA" id="ARBA00023002"/>
    </source>
</evidence>
<evidence type="ECO:0000313" key="4">
    <source>
        <dbReference type="EMBL" id="AIT61563.1"/>
    </source>
</evidence>
<dbReference type="OrthoDB" id="9809287at2"/>
<feature type="region of interest" description="Disordered" evidence="3">
    <location>
        <begin position="1"/>
        <end position="31"/>
    </location>
</feature>
<dbReference type="PRINTS" id="PR00081">
    <property type="entry name" value="GDHRDH"/>
</dbReference>
<evidence type="ECO:0000313" key="5">
    <source>
        <dbReference type="Proteomes" id="UP000029914"/>
    </source>
</evidence>
<proteinExistence type="inferred from homology"/>
<dbReference type="FunFam" id="3.40.50.720:FF:000097">
    <property type="entry name" value="SDR family oxidoreductase"/>
    <property type="match status" value="1"/>
</dbReference>
<dbReference type="STRING" id="558173.CDOO_10020"/>
<evidence type="ECO:0000256" key="3">
    <source>
        <dbReference type="SAM" id="MobiDB-lite"/>
    </source>
</evidence>
<dbReference type="AlphaFoldDB" id="A0A097IHH5"/>
<dbReference type="Pfam" id="PF13561">
    <property type="entry name" value="adh_short_C2"/>
    <property type="match status" value="1"/>
</dbReference>
<dbReference type="KEGG" id="cdo:CDOO_10020"/>
<keyword evidence="5" id="KW-1185">Reference proteome</keyword>
<dbReference type="SUPFAM" id="SSF51735">
    <property type="entry name" value="NAD(P)-binding Rossmann-fold domains"/>
    <property type="match status" value="1"/>
</dbReference>
<accession>A0A097IHH5</accession>
<name>A0A097IHH5_9CORY</name>
<evidence type="ECO:0000256" key="1">
    <source>
        <dbReference type="ARBA" id="ARBA00006484"/>
    </source>
</evidence>
<dbReference type="InterPro" id="IPR020904">
    <property type="entry name" value="Sc_DH/Rdtase_CS"/>
</dbReference>